<dbReference type="EMBL" id="LAZR01063073">
    <property type="protein sequence ID" value="KKK60231.1"/>
    <property type="molecule type" value="Genomic_DNA"/>
</dbReference>
<reference evidence="2" key="1">
    <citation type="journal article" date="2015" name="Nature">
        <title>Complex archaea that bridge the gap between prokaryotes and eukaryotes.</title>
        <authorList>
            <person name="Spang A."/>
            <person name="Saw J.H."/>
            <person name="Jorgensen S.L."/>
            <person name="Zaremba-Niedzwiedzka K."/>
            <person name="Martijn J."/>
            <person name="Lind A.E."/>
            <person name="van Eijk R."/>
            <person name="Schleper C."/>
            <person name="Guy L."/>
            <person name="Ettema T.J."/>
        </authorList>
    </citation>
    <scope>NUCLEOTIDE SEQUENCE</scope>
</reference>
<feature type="region of interest" description="Disordered" evidence="1">
    <location>
        <begin position="1"/>
        <end position="26"/>
    </location>
</feature>
<evidence type="ECO:0000256" key="1">
    <source>
        <dbReference type="SAM" id="MobiDB-lite"/>
    </source>
</evidence>
<proteinExistence type="predicted"/>
<organism evidence="2">
    <name type="scientific">marine sediment metagenome</name>
    <dbReference type="NCBI Taxonomy" id="412755"/>
    <lineage>
        <taxon>unclassified sequences</taxon>
        <taxon>metagenomes</taxon>
        <taxon>ecological metagenomes</taxon>
    </lineage>
</organism>
<accession>A0A0F8ZJU6</accession>
<protein>
    <submittedName>
        <fullName evidence="2">Uncharacterized protein</fullName>
    </submittedName>
</protein>
<evidence type="ECO:0000313" key="2">
    <source>
        <dbReference type="EMBL" id="KKK60231.1"/>
    </source>
</evidence>
<sequence length="26" mass="3060">RYVMSEFPRDTVIEEESETAAPSFRL</sequence>
<dbReference type="AlphaFoldDB" id="A0A0F8ZJU6"/>
<comment type="caution">
    <text evidence="2">The sequence shown here is derived from an EMBL/GenBank/DDBJ whole genome shotgun (WGS) entry which is preliminary data.</text>
</comment>
<name>A0A0F8ZJU6_9ZZZZ</name>
<feature type="non-terminal residue" evidence="2">
    <location>
        <position position="1"/>
    </location>
</feature>
<gene>
    <name evidence="2" type="ORF">LCGC14_3026390</name>
</gene>